<feature type="signal peptide" evidence="1">
    <location>
        <begin position="1"/>
        <end position="20"/>
    </location>
</feature>
<sequence>MKKSIMIAALTLLTISPTFANSWRTVSTCQKRLNFFGLVEVWSGSITHFEYDPFGNATGNFYKTDCTSDGNWDWAW</sequence>
<feature type="chain" id="PRO_5045845793" description="YD repeat-containing protein" evidence="1">
    <location>
        <begin position="21"/>
        <end position="76"/>
    </location>
</feature>
<dbReference type="EMBL" id="JBCGDO010000002">
    <property type="protein sequence ID" value="MEM0541543.1"/>
    <property type="molecule type" value="Genomic_DNA"/>
</dbReference>
<protein>
    <recommendedName>
        <fullName evidence="4">YD repeat-containing protein</fullName>
    </recommendedName>
</protein>
<reference evidence="2 3" key="1">
    <citation type="submission" date="2024-03" db="EMBL/GenBank/DDBJ databases">
        <title>Two novel species of the genus Flavobacterium exhibiting potentially degradation of complex polysaccharides.</title>
        <authorList>
            <person name="Lian X."/>
        </authorList>
    </citation>
    <scope>NUCLEOTIDE SEQUENCE [LARGE SCALE GENOMIC DNA]</scope>
    <source>
        <strain evidence="3">j3</strain>
    </source>
</reference>
<keyword evidence="3" id="KW-1185">Reference proteome</keyword>
<evidence type="ECO:0000313" key="2">
    <source>
        <dbReference type="EMBL" id="MEM0541543.1"/>
    </source>
</evidence>
<organism evidence="2 3">
    <name type="scientific">Flavobacterium aureirubrum</name>
    <dbReference type="NCBI Taxonomy" id="3133147"/>
    <lineage>
        <taxon>Bacteria</taxon>
        <taxon>Pseudomonadati</taxon>
        <taxon>Bacteroidota</taxon>
        <taxon>Flavobacteriia</taxon>
        <taxon>Flavobacteriales</taxon>
        <taxon>Flavobacteriaceae</taxon>
        <taxon>Flavobacterium</taxon>
    </lineage>
</organism>
<comment type="caution">
    <text evidence="2">The sequence shown here is derived from an EMBL/GenBank/DDBJ whole genome shotgun (WGS) entry which is preliminary data.</text>
</comment>
<dbReference type="RefSeq" id="WP_342694773.1">
    <property type="nucleotide sequence ID" value="NZ_JBCGDO010000002.1"/>
</dbReference>
<gene>
    <name evidence="2" type="ORF">WFZ85_02845</name>
</gene>
<accession>A0ABU9N1Z5</accession>
<evidence type="ECO:0000256" key="1">
    <source>
        <dbReference type="SAM" id="SignalP"/>
    </source>
</evidence>
<evidence type="ECO:0000313" key="3">
    <source>
        <dbReference type="Proteomes" id="UP001460072"/>
    </source>
</evidence>
<evidence type="ECO:0008006" key="4">
    <source>
        <dbReference type="Google" id="ProtNLM"/>
    </source>
</evidence>
<proteinExistence type="predicted"/>
<keyword evidence="1" id="KW-0732">Signal</keyword>
<dbReference type="Proteomes" id="UP001460072">
    <property type="component" value="Unassembled WGS sequence"/>
</dbReference>
<name>A0ABU9N1Z5_9FLAO</name>